<dbReference type="GO" id="GO:0009088">
    <property type="term" value="P:threonine biosynthetic process"/>
    <property type="evidence" value="ECO:0007669"/>
    <property type="project" value="UniProtKB-UniPathway"/>
</dbReference>
<dbReference type="GO" id="GO:0005829">
    <property type="term" value="C:cytosol"/>
    <property type="evidence" value="ECO:0007669"/>
    <property type="project" value="TreeGrafter"/>
</dbReference>
<dbReference type="PANTHER" id="PTHR21499">
    <property type="entry name" value="ASPARTATE KINASE"/>
    <property type="match status" value="1"/>
</dbReference>
<comment type="caution">
    <text evidence="13">The sequence shown here is derived from an EMBL/GenBank/DDBJ whole genome shotgun (WGS) entry which is preliminary data.</text>
</comment>
<keyword evidence="10" id="KW-0028">Amino-acid biosynthesis</keyword>
<evidence type="ECO:0000313" key="13">
    <source>
        <dbReference type="EMBL" id="PSK84819.1"/>
    </source>
</evidence>
<evidence type="ECO:0000259" key="11">
    <source>
        <dbReference type="Pfam" id="PF00696"/>
    </source>
</evidence>
<dbReference type="InterPro" id="IPR036393">
    <property type="entry name" value="AceGlu_kinase-like_sf"/>
</dbReference>
<keyword evidence="15" id="KW-1185">Reference proteome</keyword>
<dbReference type="Proteomes" id="UP000396862">
    <property type="component" value="Unassembled WGS sequence"/>
</dbReference>
<dbReference type="GO" id="GO:0005524">
    <property type="term" value="F:ATP binding"/>
    <property type="evidence" value="ECO:0007669"/>
    <property type="project" value="UniProtKB-KW"/>
</dbReference>
<dbReference type="Gene3D" id="1.20.120.1320">
    <property type="entry name" value="Aspartokinase, catalytic domain"/>
    <property type="match status" value="1"/>
</dbReference>
<sequence length="418" mass="47536">MKIFKFGGASVKDAAAIRNLATILQSFRDEELVVVVSAIGKTTNALEQVVRTYFSGDEALWEHIETIKSEHFAIIDELFPDTESPVRNEVNDEFERLVSSVSVPPSLNYDYEYDQIVSFGELLSTRVVSAYLNENGFPCRWMDARGCIRTDDTWRKAVIDYELSEELTKEMVNFQDEECYVTQGFIGSTTSNLTTTLGREGSDFTAAIFGHLLDAESVTIWKDVPGILNADPQYFDATLKLERLTYREAVELTYFGAKVIHPKTMKPLFEKNIPLYVRSFLQAGEIGTVIGGEMHPDEHTPIFILKRNQVLLTISPKDFSFMGEASIGHIYSTLAGYRIEVNMVQQSALSLSVAVTKPDHDFETLMEELEEDFDVRYNNGLDLLTIRNYTDEEIERHTSGRSIFVEQRSRRTARFLLK</sequence>
<accession>A0A2P8CIN5</accession>
<dbReference type="Pfam" id="PF00696">
    <property type="entry name" value="AA_kinase"/>
    <property type="match status" value="1"/>
</dbReference>
<evidence type="ECO:0000256" key="1">
    <source>
        <dbReference type="ARBA" id="ARBA00004766"/>
    </source>
</evidence>
<dbReference type="AlphaFoldDB" id="A0A2P8CIN5"/>
<comment type="pathway">
    <text evidence="10">Amino-acid biosynthesis; L-methionine biosynthesis via de novo pathway; L-homoserine from L-aspartate: step 1/3.</text>
</comment>
<dbReference type="OrthoDB" id="9799110at2"/>
<feature type="binding site" evidence="8">
    <location>
        <position position="43"/>
    </location>
    <ligand>
        <name>substrate</name>
    </ligand>
</feature>
<dbReference type="GO" id="GO:0009089">
    <property type="term" value="P:lysine biosynthetic process via diaminopimelate"/>
    <property type="evidence" value="ECO:0007669"/>
    <property type="project" value="UniProtKB-UniPathway"/>
</dbReference>
<dbReference type="NCBIfam" id="TIGR00657">
    <property type="entry name" value="asp_kinases"/>
    <property type="match status" value="1"/>
</dbReference>
<name>A0A2P8CIN5_9BACT</name>
<keyword evidence="3 9" id="KW-0808">Transferase</keyword>
<proteinExistence type="inferred from homology"/>
<dbReference type="InterPro" id="IPR001341">
    <property type="entry name" value="Asp_kinase"/>
</dbReference>
<dbReference type="EC" id="2.7.2.4" evidence="9"/>
<evidence type="ECO:0000256" key="9">
    <source>
        <dbReference type="RuleBase" id="RU003448"/>
    </source>
</evidence>
<evidence type="ECO:0000313" key="15">
    <source>
        <dbReference type="Proteomes" id="UP000396862"/>
    </source>
</evidence>
<dbReference type="EMBL" id="PYGC01000002">
    <property type="protein sequence ID" value="PSK84819.1"/>
    <property type="molecule type" value="Genomic_DNA"/>
</dbReference>
<dbReference type="InterPro" id="IPR005260">
    <property type="entry name" value="Asp_kin_monofn"/>
</dbReference>
<dbReference type="InterPro" id="IPR045865">
    <property type="entry name" value="ACT-like_dom_sf"/>
</dbReference>
<evidence type="ECO:0000313" key="12">
    <source>
        <dbReference type="EMBL" id="GET20984.1"/>
    </source>
</evidence>
<comment type="pathway">
    <text evidence="10">Amino-acid biosynthesis; L-threonine biosynthesis; L-threonine from L-aspartate: step 1/5.</text>
</comment>
<protein>
    <recommendedName>
        <fullName evidence="9">Aspartokinase</fullName>
        <ecNumber evidence="9">2.7.2.4</ecNumber>
    </recommendedName>
</protein>
<evidence type="ECO:0000256" key="7">
    <source>
        <dbReference type="ARBA" id="ARBA00047872"/>
    </source>
</evidence>
<feature type="domain" description="Aspartate/glutamate/uridylate kinase" evidence="11">
    <location>
        <begin position="3"/>
        <end position="279"/>
    </location>
</feature>
<dbReference type="UniPathway" id="UPA00051">
    <property type="reaction ID" value="UER00462"/>
</dbReference>
<evidence type="ECO:0000256" key="2">
    <source>
        <dbReference type="ARBA" id="ARBA00010122"/>
    </source>
</evidence>
<dbReference type="RefSeq" id="WP_106541384.1">
    <property type="nucleotide sequence ID" value="NZ_BLAU01000001.1"/>
</dbReference>
<comment type="pathway">
    <text evidence="1 10">Amino-acid biosynthesis; L-lysine biosynthesis via DAP pathway; (S)-tetrahydrodipicolinate from L-aspartate: step 1/4.</text>
</comment>
<dbReference type="Proteomes" id="UP000240621">
    <property type="component" value="Unassembled WGS sequence"/>
</dbReference>
<reference evidence="13 14" key="1">
    <citation type="submission" date="2018-03" db="EMBL/GenBank/DDBJ databases">
        <title>Genomic Encyclopedia of Archaeal and Bacterial Type Strains, Phase II (KMG-II): from individual species to whole genera.</title>
        <authorList>
            <person name="Goeker M."/>
        </authorList>
    </citation>
    <scope>NUCLEOTIDE SEQUENCE [LARGE SCALE GENOMIC DNA]</scope>
    <source>
        <strain evidence="13 14">DSM 27267</strain>
    </source>
</reference>
<evidence type="ECO:0000313" key="14">
    <source>
        <dbReference type="Proteomes" id="UP000240621"/>
    </source>
</evidence>
<evidence type="ECO:0000256" key="10">
    <source>
        <dbReference type="RuleBase" id="RU004249"/>
    </source>
</evidence>
<dbReference type="SUPFAM" id="SSF53633">
    <property type="entry name" value="Carbamate kinase-like"/>
    <property type="match status" value="1"/>
</dbReference>
<dbReference type="SUPFAM" id="SSF55021">
    <property type="entry name" value="ACT-like"/>
    <property type="match status" value="1"/>
</dbReference>
<comment type="catalytic activity">
    <reaction evidence="7 9">
        <text>L-aspartate + ATP = 4-phospho-L-aspartate + ADP</text>
        <dbReference type="Rhea" id="RHEA:23776"/>
        <dbReference type="ChEBI" id="CHEBI:29991"/>
        <dbReference type="ChEBI" id="CHEBI:30616"/>
        <dbReference type="ChEBI" id="CHEBI:57535"/>
        <dbReference type="ChEBI" id="CHEBI:456216"/>
        <dbReference type="EC" id="2.7.2.4"/>
    </reaction>
</comment>
<dbReference type="EMBL" id="BLAU01000001">
    <property type="protein sequence ID" value="GET20984.1"/>
    <property type="molecule type" value="Genomic_DNA"/>
</dbReference>
<comment type="similarity">
    <text evidence="2 9">Belongs to the aspartokinase family.</text>
</comment>
<evidence type="ECO:0000256" key="4">
    <source>
        <dbReference type="ARBA" id="ARBA00022741"/>
    </source>
</evidence>
<evidence type="ECO:0000256" key="3">
    <source>
        <dbReference type="ARBA" id="ARBA00022679"/>
    </source>
</evidence>
<feature type="binding site" evidence="8">
    <location>
        <begin position="258"/>
        <end position="259"/>
    </location>
    <ligand>
        <name>ATP</name>
        <dbReference type="ChEBI" id="CHEBI:30616"/>
    </ligand>
</feature>
<feature type="binding site" evidence="8">
    <location>
        <begin position="5"/>
        <end position="8"/>
    </location>
    <ligand>
        <name>ATP</name>
        <dbReference type="ChEBI" id="CHEBI:30616"/>
    </ligand>
</feature>
<dbReference type="UniPathway" id="UPA00050">
    <property type="reaction ID" value="UER00461"/>
</dbReference>
<dbReference type="GO" id="GO:0004072">
    <property type="term" value="F:aspartate kinase activity"/>
    <property type="evidence" value="ECO:0007669"/>
    <property type="project" value="UniProtKB-EC"/>
</dbReference>
<dbReference type="PIRSF" id="PIRSF000726">
    <property type="entry name" value="Asp_kin"/>
    <property type="match status" value="1"/>
</dbReference>
<dbReference type="Gene3D" id="3.40.1160.10">
    <property type="entry name" value="Acetylglutamate kinase-like"/>
    <property type="match status" value="1"/>
</dbReference>
<gene>
    <name evidence="12" type="primary">lysC</name>
    <name evidence="13" type="ORF">CLV93_102610</name>
    <name evidence="12" type="ORF">JCM18694_12300</name>
</gene>
<evidence type="ECO:0000256" key="6">
    <source>
        <dbReference type="ARBA" id="ARBA00022840"/>
    </source>
</evidence>
<keyword evidence="6 8" id="KW-0067">ATP-binding</keyword>
<evidence type="ECO:0000256" key="8">
    <source>
        <dbReference type="PIRSR" id="PIRSR000726-1"/>
    </source>
</evidence>
<reference evidence="12 15" key="2">
    <citation type="submission" date="2019-10" db="EMBL/GenBank/DDBJ databases">
        <title>Prolixibacter strains distinguished by the presence of nitrate reductase genes were adept at nitrate-dependent anaerobic corrosion of metallic iron and carbon steel.</title>
        <authorList>
            <person name="Iino T."/>
            <person name="Shono N."/>
            <person name="Ito K."/>
            <person name="Nakamura R."/>
            <person name="Sueoka K."/>
            <person name="Harayama S."/>
            <person name="Ohkuma M."/>
        </authorList>
    </citation>
    <scope>NUCLEOTIDE SEQUENCE [LARGE SCALE GENOMIC DNA]</scope>
    <source>
        <strain evidence="12 15">MIC1-1</strain>
    </source>
</reference>
<dbReference type="InterPro" id="IPR001048">
    <property type="entry name" value="Asp/Glu/Uridylate_kinase"/>
</dbReference>
<dbReference type="InterPro" id="IPR042199">
    <property type="entry name" value="AsparK_Bifunc_asparK/hSer_DH"/>
</dbReference>
<dbReference type="UniPathway" id="UPA00034">
    <property type="reaction ID" value="UER00015"/>
</dbReference>
<dbReference type="PANTHER" id="PTHR21499:SF59">
    <property type="entry name" value="ASPARTOKINASE"/>
    <property type="match status" value="1"/>
</dbReference>
<organism evidence="13 14">
    <name type="scientific">Prolixibacter denitrificans</name>
    <dbReference type="NCBI Taxonomy" id="1541063"/>
    <lineage>
        <taxon>Bacteria</taxon>
        <taxon>Pseudomonadati</taxon>
        <taxon>Bacteroidota</taxon>
        <taxon>Bacteroidia</taxon>
        <taxon>Marinilabiliales</taxon>
        <taxon>Prolixibacteraceae</taxon>
        <taxon>Prolixibacter</taxon>
    </lineage>
</organism>
<keyword evidence="5 9" id="KW-0418">Kinase</keyword>
<feature type="binding site" evidence="8">
    <location>
        <position position="121"/>
    </location>
    <ligand>
        <name>substrate</name>
    </ligand>
</feature>
<dbReference type="GO" id="GO:0009090">
    <property type="term" value="P:homoserine biosynthetic process"/>
    <property type="evidence" value="ECO:0007669"/>
    <property type="project" value="TreeGrafter"/>
</dbReference>
<keyword evidence="4 8" id="KW-0547">Nucleotide-binding</keyword>
<evidence type="ECO:0000256" key="5">
    <source>
        <dbReference type="ARBA" id="ARBA00022777"/>
    </source>
</evidence>